<dbReference type="GO" id="GO:0000271">
    <property type="term" value="P:polysaccharide biosynthetic process"/>
    <property type="evidence" value="ECO:0007669"/>
    <property type="project" value="TreeGrafter"/>
</dbReference>
<comment type="similarity">
    <text evidence="1 4">Belongs to the DegT/DnrJ/EryC1 family.</text>
</comment>
<dbReference type="InterPro" id="IPR000653">
    <property type="entry name" value="DegT/StrS_aminotransferase"/>
</dbReference>
<dbReference type="GO" id="GO:0008483">
    <property type="term" value="F:transaminase activity"/>
    <property type="evidence" value="ECO:0007669"/>
    <property type="project" value="UniProtKB-KW"/>
</dbReference>
<evidence type="ECO:0000313" key="6">
    <source>
        <dbReference type="Proteomes" id="UP000294155"/>
    </source>
</evidence>
<dbReference type="PANTHER" id="PTHR30244">
    <property type="entry name" value="TRANSAMINASE"/>
    <property type="match status" value="1"/>
</dbReference>
<dbReference type="SUPFAM" id="SSF53383">
    <property type="entry name" value="PLP-dependent transferases"/>
    <property type="match status" value="1"/>
</dbReference>
<keyword evidence="5" id="KW-0808">Transferase</keyword>
<evidence type="ECO:0000256" key="1">
    <source>
        <dbReference type="ARBA" id="ARBA00037999"/>
    </source>
</evidence>
<dbReference type="InterPro" id="IPR015422">
    <property type="entry name" value="PyrdxlP-dep_Trfase_small"/>
</dbReference>
<organism evidence="5 6">
    <name type="scientific">Hymenobacter persicinus</name>
    <dbReference type="NCBI Taxonomy" id="2025506"/>
    <lineage>
        <taxon>Bacteria</taxon>
        <taxon>Pseudomonadati</taxon>
        <taxon>Bacteroidota</taxon>
        <taxon>Cytophagia</taxon>
        <taxon>Cytophagales</taxon>
        <taxon>Hymenobacteraceae</taxon>
        <taxon>Hymenobacter</taxon>
    </lineage>
</organism>
<dbReference type="GO" id="GO:0030170">
    <property type="term" value="F:pyridoxal phosphate binding"/>
    <property type="evidence" value="ECO:0007669"/>
    <property type="project" value="TreeGrafter"/>
</dbReference>
<sequence>MLDQAPLSSVAPPLAAASAPIAMFATYVHPEAADRVRAVLESTFLSEGKLVREFETQLSAQLGLRHPAALNSGTSALHLALEVAGVGPGDEVIMAPQTFIASALVVVQVGARPVFADIQYETGNLNPADIEHRITPRTKAIMVVHWGGYPCDLAEIQAIATRHNLVVVEDAAHALGATYQGQPIGSISDFTCFSFQAIKHLTTGDGGALCARDPHQAREVFRRRWFGIDRAHSPVSEIGEREYDLTDVGYKYHLNDYAAALGLANLEGFQARLAHRRAMVQQYRAGLGRVAGLQLFQPQPDRESAHWLFGFHVENRLAFIRALRAKGVTASVVHDGIDHNTLFGGKRPELVNQRQFDATQIHIPLHDHLSAEQAEYIIDVIHQGW</sequence>
<keyword evidence="6" id="KW-1185">Reference proteome</keyword>
<accession>A0A4Q5LGT3</accession>
<dbReference type="OrthoDB" id="9810913at2"/>
<dbReference type="InterPro" id="IPR015421">
    <property type="entry name" value="PyrdxlP-dep_Trfase_major"/>
</dbReference>
<keyword evidence="5" id="KW-0032">Aminotransferase</keyword>
<dbReference type="RefSeq" id="WP_129919878.1">
    <property type="nucleotide sequence ID" value="NZ_SEWE01000005.1"/>
</dbReference>
<feature type="modified residue" description="N6-(pyridoxal phosphate)lysine" evidence="3">
    <location>
        <position position="199"/>
    </location>
</feature>
<evidence type="ECO:0000256" key="4">
    <source>
        <dbReference type="RuleBase" id="RU004508"/>
    </source>
</evidence>
<dbReference type="PANTHER" id="PTHR30244:SF34">
    <property type="entry name" value="DTDP-4-AMINO-4,6-DIDEOXYGALACTOSE TRANSAMINASE"/>
    <property type="match status" value="1"/>
</dbReference>
<evidence type="ECO:0000313" key="5">
    <source>
        <dbReference type="EMBL" id="RYU82895.1"/>
    </source>
</evidence>
<gene>
    <name evidence="5" type="ORF">EWM57_04180</name>
</gene>
<dbReference type="EMBL" id="SEWE01000005">
    <property type="protein sequence ID" value="RYU82895.1"/>
    <property type="molecule type" value="Genomic_DNA"/>
</dbReference>
<dbReference type="InterPro" id="IPR015424">
    <property type="entry name" value="PyrdxlP-dep_Trfase"/>
</dbReference>
<name>A0A4Q5LGT3_9BACT</name>
<evidence type="ECO:0000256" key="3">
    <source>
        <dbReference type="PIRSR" id="PIRSR000390-2"/>
    </source>
</evidence>
<reference evidence="5 6" key="1">
    <citation type="submission" date="2019-02" db="EMBL/GenBank/DDBJ databases">
        <title>Bacterial novel species isolated from soil.</title>
        <authorList>
            <person name="Jung H.-Y."/>
        </authorList>
    </citation>
    <scope>NUCLEOTIDE SEQUENCE [LARGE SCALE GENOMIC DNA]</scope>
    <source>
        <strain evidence="5 6">1-3-3-3</strain>
    </source>
</reference>
<keyword evidence="3 4" id="KW-0663">Pyridoxal phosphate</keyword>
<protein>
    <submittedName>
        <fullName evidence="5">DegT/DnrJ/EryC1/StrS family aminotransferase</fullName>
    </submittedName>
</protein>
<dbReference type="AlphaFoldDB" id="A0A4Q5LGT3"/>
<proteinExistence type="inferred from homology"/>
<dbReference type="CDD" id="cd00616">
    <property type="entry name" value="AHBA_syn"/>
    <property type="match status" value="1"/>
</dbReference>
<comment type="caution">
    <text evidence="5">The sequence shown here is derived from an EMBL/GenBank/DDBJ whole genome shotgun (WGS) entry which is preliminary data.</text>
</comment>
<dbReference type="Proteomes" id="UP000294155">
    <property type="component" value="Unassembled WGS sequence"/>
</dbReference>
<dbReference type="Pfam" id="PF01041">
    <property type="entry name" value="DegT_DnrJ_EryC1"/>
    <property type="match status" value="1"/>
</dbReference>
<dbReference type="Gene3D" id="3.40.640.10">
    <property type="entry name" value="Type I PLP-dependent aspartate aminotransferase-like (Major domain)"/>
    <property type="match status" value="1"/>
</dbReference>
<evidence type="ECO:0000256" key="2">
    <source>
        <dbReference type="PIRSR" id="PIRSR000390-1"/>
    </source>
</evidence>
<feature type="active site" description="Proton acceptor" evidence="2">
    <location>
        <position position="199"/>
    </location>
</feature>
<dbReference type="Gene3D" id="3.90.1150.10">
    <property type="entry name" value="Aspartate Aminotransferase, domain 1"/>
    <property type="match status" value="1"/>
</dbReference>
<dbReference type="PIRSF" id="PIRSF000390">
    <property type="entry name" value="PLP_StrS"/>
    <property type="match status" value="1"/>
</dbReference>